<evidence type="ECO:0000313" key="2">
    <source>
        <dbReference type="Proteomes" id="UP000501443"/>
    </source>
</evidence>
<protein>
    <submittedName>
        <fullName evidence="1">Uncharacterized protein</fullName>
    </submittedName>
</protein>
<reference evidence="1 2" key="1">
    <citation type="submission" date="2020-05" db="EMBL/GenBank/DDBJ databases">
        <title>First description outside Europe of the emergent pathogen for shellfish aquaculture Vibrio europaeus.</title>
        <authorList>
            <person name="Dubert J."/>
            <person name="Rojas R."/>
        </authorList>
    </citation>
    <scope>NUCLEOTIDE SEQUENCE [LARGE SCALE GENOMIC DNA]</scope>
    <source>
        <strain evidence="1 2">NPI-1</strain>
    </source>
</reference>
<dbReference type="AlphaFoldDB" id="A0AAE7AYM9"/>
<name>A0AAE7AYM9_9VIBR</name>
<gene>
    <name evidence="1" type="ORF">HOO69_17350</name>
</gene>
<organism evidence="1 2">
    <name type="scientific">Vibrio europaeus</name>
    <dbReference type="NCBI Taxonomy" id="300876"/>
    <lineage>
        <taxon>Bacteria</taxon>
        <taxon>Pseudomonadati</taxon>
        <taxon>Pseudomonadota</taxon>
        <taxon>Gammaproteobacteria</taxon>
        <taxon>Vibrionales</taxon>
        <taxon>Vibrionaceae</taxon>
        <taxon>Vibrio</taxon>
        <taxon>Vibrio oreintalis group</taxon>
    </lineage>
</organism>
<accession>A0AAE7AYM9</accession>
<dbReference type="RefSeq" id="WP_171802625.1">
    <property type="nucleotide sequence ID" value="NZ_CP053543.1"/>
</dbReference>
<dbReference type="EMBL" id="CP053543">
    <property type="protein sequence ID" value="QJY38345.1"/>
    <property type="molecule type" value="Genomic_DNA"/>
</dbReference>
<evidence type="ECO:0000313" key="1">
    <source>
        <dbReference type="EMBL" id="QJY38345.1"/>
    </source>
</evidence>
<dbReference type="Proteomes" id="UP000501443">
    <property type="component" value="Chromosome 2"/>
</dbReference>
<sequence length="47" mass="5360">MHLHLVTFVADVTNNRIQVCTSNVNKVRKRPCENKKAPNDDIRGLTI</sequence>
<proteinExistence type="predicted"/>